<evidence type="ECO:0000313" key="3">
    <source>
        <dbReference type="Proteomes" id="UP000176192"/>
    </source>
</evidence>
<dbReference type="GO" id="GO:0003677">
    <property type="term" value="F:DNA binding"/>
    <property type="evidence" value="ECO:0007669"/>
    <property type="project" value="InterPro"/>
</dbReference>
<dbReference type="Proteomes" id="UP000176192">
    <property type="component" value="Unassembled WGS sequence"/>
</dbReference>
<accession>A0A1F6YC94</accession>
<dbReference type="PANTHER" id="PTHR34322:SF2">
    <property type="entry name" value="TRANSPOSASE IS200-LIKE DOMAIN-CONTAINING PROTEIN"/>
    <property type="match status" value="1"/>
</dbReference>
<dbReference type="InterPro" id="IPR036515">
    <property type="entry name" value="Transposase_17_sf"/>
</dbReference>
<feature type="domain" description="Transposase IS200-like" evidence="1">
    <location>
        <begin position="8"/>
        <end position="147"/>
    </location>
</feature>
<dbReference type="SMART" id="SM01321">
    <property type="entry name" value="Y1_Tnp"/>
    <property type="match status" value="1"/>
</dbReference>
<dbReference type="STRING" id="1801797.A3G06_00130"/>
<reference evidence="2 3" key="1">
    <citation type="journal article" date="2016" name="Nat. Commun.">
        <title>Thousands of microbial genomes shed light on interconnected biogeochemical processes in an aquifer system.</title>
        <authorList>
            <person name="Anantharaman K."/>
            <person name="Brown C.T."/>
            <person name="Hug L.A."/>
            <person name="Sharon I."/>
            <person name="Castelle C.J."/>
            <person name="Probst A.J."/>
            <person name="Thomas B.C."/>
            <person name="Singh A."/>
            <person name="Wilkins M.J."/>
            <person name="Karaoz U."/>
            <person name="Brodie E.L."/>
            <person name="Williams K.H."/>
            <person name="Hubbard S.S."/>
            <person name="Banfield J.F."/>
        </authorList>
    </citation>
    <scope>NUCLEOTIDE SEQUENCE [LARGE SCALE GENOMIC DNA]</scope>
</reference>
<sequence length="231" mass="27725">MERKIKFAPEEYYHLYSRGVEKRKIFIRHQDYQRFIALLYIMNQEGPFNFANFLKSNKLGEVFNETKGKALVSILSYTLMPNHFHILVYEHIEGGISRFMMKLLTAYSMYFNTKYKRSGPLFMHPFRAQHVQGQAQYLWIFSYIHLNALGIFTKRFKFDKINHKKNADKFLASYEYSSYPEYNAVKRSQSKILNLQLIPYYLLHTDFSAEDYFKILNKYSKDEEIIEGYPQ</sequence>
<dbReference type="GO" id="GO:0004803">
    <property type="term" value="F:transposase activity"/>
    <property type="evidence" value="ECO:0007669"/>
    <property type="project" value="InterPro"/>
</dbReference>
<dbReference type="EMBL" id="MFVV01000011">
    <property type="protein sequence ID" value="OGJ03947.1"/>
    <property type="molecule type" value="Genomic_DNA"/>
</dbReference>
<evidence type="ECO:0000313" key="2">
    <source>
        <dbReference type="EMBL" id="OGJ03947.1"/>
    </source>
</evidence>
<dbReference type="SUPFAM" id="SSF143422">
    <property type="entry name" value="Transposase IS200-like"/>
    <property type="match status" value="1"/>
</dbReference>
<dbReference type="AlphaFoldDB" id="A0A1F6YC94"/>
<gene>
    <name evidence="2" type="ORF">A3G06_00130</name>
</gene>
<comment type="caution">
    <text evidence="2">The sequence shown here is derived from an EMBL/GenBank/DDBJ whole genome shotgun (WGS) entry which is preliminary data.</text>
</comment>
<dbReference type="Gene3D" id="3.30.70.1290">
    <property type="entry name" value="Transposase IS200-like"/>
    <property type="match status" value="1"/>
</dbReference>
<dbReference type="GO" id="GO:0006313">
    <property type="term" value="P:DNA transposition"/>
    <property type="evidence" value="ECO:0007669"/>
    <property type="project" value="InterPro"/>
</dbReference>
<organism evidence="2 3">
    <name type="scientific">Candidatus Nomurabacteria bacterium RIFCSPLOWO2_12_FULL_46_14</name>
    <dbReference type="NCBI Taxonomy" id="1801797"/>
    <lineage>
        <taxon>Bacteria</taxon>
        <taxon>Candidatus Nomuraibacteriota</taxon>
    </lineage>
</organism>
<dbReference type="InterPro" id="IPR002686">
    <property type="entry name" value="Transposase_17"/>
</dbReference>
<dbReference type="Pfam" id="PF01797">
    <property type="entry name" value="Y1_Tnp"/>
    <property type="match status" value="1"/>
</dbReference>
<protein>
    <recommendedName>
        <fullName evidence="1">Transposase IS200-like domain-containing protein</fullName>
    </recommendedName>
</protein>
<evidence type="ECO:0000259" key="1">
    <source>
        <dbReference type="SMART" id="SM01321"/>
    </source>
</evidence>
<proteinExistence type="predicted"/>
<dbReference type="PANTHER" id="PTHR34322">
    <property type="entry name" value="TRANSPOSASE, Y1_TNP DOMAIN-CONTAINING"/>
    <property type="match status" value="1"/>
</dbReference>
<name>A0A1F6YC94_9BACT</name>